<comment type="catalytic activity">
    <reaction evidence="8">
        <text>tRNA(Gly) + glycine + ATP = glycyl-tRNA(Gly) + AMP + diphosphate</text>
        <dbReference type="Rhea" id="RHEA:16013"/>
        <dbReference type="Rhea" id="RHEA-COMP:9664"/>
        <dbReference type="Rhea" id="RHEA-COMP:9683"/>
        <dbReference type="ChEBI" id="CHEBI:30616"/>
        <dbReference type="ChEBI" id="CHEBI:33019"/>
        <dbReference type="ChEBI" id="CHEBI:57305"/>
        <dbReference type="ChEBI" id="CHEBI:78442"/>
        <dbReference type="ChEBI" id="CHEBI:78522"/>
        <dbReference type="ChEBI" id="CHEBI:456215"/>
        <dbReference type="EC" id="6.1.1.14"/>
    </reaction>
</comment>
<accession>A0A0H3DL97</accession>
<feature type="binding site" evidence="8">
    <location>
        <begin position="190"/>
        <end position="192"/>
    </location>
    <ligand>
        <name>ATP</name>
        <dbReference type="ChEBI" id="CHEBI:30616"/>
    </ligand>
</feature>
<evidence type="ECO:0000313" key="10">
    <source>
        <dbReference type="EMBL" id="ADK87020.1"/>
    </source>
</evidence>
<dbReference type="SUPFAM" id="SSF52954">
    <property type="entry name" value="Class II aaRS ABD-related"/>
    <property type="match status" value="1"/>
</dbReference>
<comment type="subcellular location">
    <subcellularLocation>
        <location evidence="8">Cytoplasm</location>
    </subcellularLocation>
</comment>
<evidence type="ECO:0000256" key="5">
    <source>
        <dbReference type="ARBA" id="ARBA00022840"/>
    </source>
</evidence>
<dbReference type="InterPro" id="IPR002315">
    <property type="entry name" value="tRNA-synt_gly"/>
</dbReference>
<keyword evidence="3 8" id="KW-0436">Ligase</keyword>
<evidence type="ECO:0000259" key="9">
    <source>
        <dbReference type="PROSITE" id="PS50862"/>
    </source>
</evidence>
<dbReference type="AlphaFoldDB" id="A0A0H3DL97"/>
<organism evidence="10 11">
    <name type="scientific">Mycoplasmoides pneumoniae (strain ATCC 15531 / DSM 23978 / CIP 103766 / NBRC 14401 / NCTC 10119 / FH)</name>
    <name type="common">Mycoplasma pneumoniae</name>
    <dbReference type="NCBI Taxonomy" id="722438"/>
    <lineage>
        <taxon>Bacteria</taxon>
        <taxon>Bacillati</taxon>
        <taxon>Mycoplasmatota</taxon>
        <taxon>Mycoplasmoidales</taxon>
        <taxon>Mycoplasmoidaceae</taxon>
        <taxon>Mycoplasmoides</taxon>
    </lineage>
</organism>
<dbReference type="GO" id="GO:0006426">
    <property type="term" value="P:glycyl-tRNA aminoacylation"/>
    <property type="evidence" value="ECO:0007669"/>
    <property type="project" value="UniProtKB-UniRule"/>
</dbReference>
<keyword evidence="2 8" id="KW-0963">Cytoplasm</keyword>
<dbReference type="InterPro" id="IPR002314">
    <property type="entry name" value="aa-tRNA-synt_IIb"/>
</dbReference>
<comment type="function">
    <text evidence="8">Catalyzes the attachment of glycine to tRNA(Gly).</text>
</comment>
<dbReference type="InterPro" id="IPR022961">
    <property type="entry name" value="Gly_tRNA_ligase_bac"/>
</dbReference>
<dbReference type="HAMAP" id="MF_00253_B">
    <property type="entry name" value="Gly_tRNA_synth_B"/>
    <property type="match status" value="1"/>
</dbReference>
<feature type="binding site" evidence="8">
    <location>
        <begin position="200"/>
        <end position="205"/>
    </location>
    <ligand>
        <name>ATP</name>
        <dbReference type="ChEBI" id="CHEBI:30616"/>
    </ligand>
</feature>
<evidence type="ECO:0000256" key="7">
    <source>
        <dbReference type="ARBA" id="ARBA00023146"/>
    </source>
</evidence>
<feature type="binding site" evidence="8">
    <location>
        <begin position="319"/>
        <end position="322"/>
    </location>
    <ligand>
        <name>ATP</name>
        <dbReference type="ChEBI" id="CHEBI:30616"/>
    </ligand>
</feature>
<dbReference type="KEGG" id="mpj:MPNE_0410"/>
<feature type="binding site" evidence="8">
    <location>
        <begin position="275"/>
        <end position="276"/>
    </location>
    <ligand>
        <name>ATP</name>
        <dbReference type="ChEBI" id="CHEBI:30616"/>
    </ligand>
</feature>
<comment type="similarity">
    <text evidence="1 8">Belongs to the class-II aminoacyl-tRNA synthetase family.</text>
</comment>
<evidence type="ECO:0000256" key="1">
    <source>
        <dbReference type="ARBA" id="ARBA00008226"/>
    </source>
</evidence>
<feature type="binding site" evidence="8">
    <location>
        <position position="100"/>
    </location>
    <ligand>
        <name>substrate</name>
    </ligand>
</feature>
<feature type="binding site" evidence="8">
    <location>
        <position position="158"/>
    </location>
    <ligand>
        <name>substrate</name>
    </ligand>
</feature>
<dbReference type="InterPro" id="IPR006195">
    <property type="entry name" value="aa-tRNA-synth_II"/>
</dbReference>
<dbReference type="GeneID" id="66608989"/>
<dbReference type="PATRIC" id="fig|722438.3.peg.395"/>
<dbReference type="EC" id="6.1.1.14" evidence="8"/>
<dbReference type="NCBIfam" id="NF003211">
    <property type="entry name" value="PRK04173.1"/>
    <property type="match status" value="1"/>
</dbReference>
<evidence type="ECO:0000313" key="11">
    <source>
        <dbReference type="Proteomes" id="UP000007756"/>
    </source>
</evidence>
<dbReference type="InterPro" id="IPR033731">
    <property type="entry name" value="GlyRS-like_core"/>
</dbReference>
<sequence>MAQVYSQEVYVQYLKRYGFVFQSSELYNGLANSWDFGPLGAVLKQQIKTALYNFFIKNKRDVLLIDTPIILNEQIWKASGHLANFTDALVDCKSCKLRFRVDHLDEQIKSATQWNPKQVNCPNCKANNWSEVRDFNLLFQTEIGVVNSEKRLVYLRPETAQGIFINFKQLLQLKKRPLPFGVAQFGKSFRNEVTPGNFLFRVREFEQFEMEWFCNPQASLSVFESQQQAIAHFLFKVLQLNPALVKQYEYDKNELAHYANKTVDFLFQFPHGLRELWGLADRGTFDLEQHQKYAKKPLDFFDGENNEHFIPAVVEPSVGIERLFYALIVSSYQQEQLEGEMREVLRLPFHLCPEQIVVLPLVNKLKETAQTLFEALSQTHWRIGFESAGSIGKRYRKADAIGTKFAITFDFESLEDQAVTIRERDSLKQVRVPIKELKAWFAQHDDQSH</sequence>
<dbReference type="GO" id="GO:0004820">
    <property type="term" value="F:glycine-tRNA ligase activity"/>
    <property type="evidence" value="ECO:0007669"/>
    <property type="project" value="UniProtKB-UniRule"/>
</dbReference>
<keyword evidence="5 8" id="KW-0067">ATP-binding</keyword>
<dbReference type="FunFam" id="3.40.50.800:FF:000029">
    <property type="entry name" value="Glycine--tRNA ligase"/>
    <property type="match status" value="1"/>
</dbReference>
<proteinExistence type="inferred from homology"/>
<keyword evidence="7 8" id="KW-0030">Aminoacyl-tRNA synthetase</keyword>
<feature type="binding site" evidence="8">
    <location>
        <begin position="205"/>
        <end position="209"/>
    </location>
    <ligand>
        <name>substrate</name>
    </ligand>
</feature>
<keyword evidence="4 8" id="KW-0547">Nucleotide-binding</keyword>
<evidence type="ECO:0000256" key="2">
    <source>
        <dbReference type="ARBA" id="ARBA00022490"/>
    </source>
</evidence>
<dbReference type="InterPro" id="IPR027031">
    <property type="entry name" value="Gly-tRNA_synthase/POLG2"/>
</dbReference>
<dbReference type="STRING" id="722438.F539_01980"/>
<dbReference type="PROSITE" id="PS50862">
    <property type="entry name" value="AA_TRNA_LIGASE_II"/>
    <property type="match status" value="1"/>
</dbReference>
<feature type="domain" description="Aminoacyl-transfer RNA synthetases class-II family profile" evidence="9">
    <location>
        <begin position="8"/>
        <end position="360"/>
    </location>
</feature>
<evidence type="ECO:0000256" key="6">
    <source>
        <dbReference type="ARBA" id="ARBA00022917"/>
    </source>
</evidence>
<dbReference type="Pfam" id="PF03129">
    <property type="entry name" value="HGTP_anticodon"/>
    <property type="match status" value="1"/>
</dbReference>
<dbReference type="CDD" id="cd00774">
    <property type="entry name" value="GlyRS-like_core"/>
    <property type="match status" value="1"/>
</dbReference>
<evidence type="ECO:0000256" key="8">
    <source>
        <dbReference type="HAMAP-Rule" id="MF_00253"/>
    </source>
</evidence>
<feature type="binding site" evidence="8">
    <location>
        <begin position="315"/>
        <end position="319"/>
    </location>
    <ligand>
        <name>substrate</name>
    </ligand>
</feature>
<dbReference type="PaxDb" id="722438-MPNE_0410"/>
<dbReference type="SMR" id="A0A0H3DL97"/>
<dbReference type="Proteomes" id="UP000007756">
    <property type="component" value="Chromosome"/>
</dbReference>
<dbReference type="Gene3D" id="3.40.50.800">
    <property type="entry name" value="Anticodon-binding domain"/>
    <property type="match status" value="1"/>
</dbReference>
<dbReference type="PANTHER" id="PTHR10745:SF8">
    <property type="entry name" value="DNA POLYMERASE SUBUNIT GAMMA-2, MITOCHONDRIAL"/>
    <property type="match status" value="1"/>
</dbReference>
<dbReference type="GO" id="GO:0005737">
    <property type="term" value="C:cytoplasm"/>
    <property type="evidence" value="ECO:0007669"/>
    <property type="project" value="UniProtKB-SubCell"/>
</dbReference>
<dbReference type="InterPro" id="IPR045864">
    <property type="entry name" value="aa-tRNA-synth_II/BPL/LPL"/>
</dbReference>
<evidence type="ECO:0000256" key="3">
    <source>
        <dbReference type="ARBA" id="ARBA00022598"/>
    </source>
</evidence>
<dbReference type="InterPro" id="IPR004154">
    <property type="entry name" value="Anticodon-bd"/>
</dbReference>
<dbReference type="CDD" id="cd00858">
    <property type="entry name" value="GlyRS_anticodon"/>
    <property type="match status" value="1"/>
</dbReference>
<dbReference type="SUPFAM" id="SSF55681">
    <property type="entry name" value="Class II aaRS and biotin synthetases"/>
    <property type="match status" value="1"/>
</dbReference>
<dbReference type="PANTHER" id="PTHR10745">
    <property type="entry name" value="GLYCYL-TRNA SYNTHETASE/DNA POLYMERASE SUBUNIT GAMMA-2"/>
    <property type="match status" value="1"/>
</dbReference>
<dbReference type="eggNOG" id="COG0423">
    <property type="taxonomic scope" value="Bacteria"/>
</dbReference>
<dbReference type="Gene3D" id="3.30.930.10">
    <property type="entry name" value="Bira Bifunctional Protein, Domain 2"/>
    <property type="match status" value="1"/>
</dbReference>
<dbReference type="InterPro" id="IPR036621">
    <property type="entry name" value="Anticodon-bd_dom_sf"/>
</dbReference>
<evidence type="ECO:0000256" key="4">
    <source>
        <dbReference type="ARBA" id="ARBA00022741"/>
    </source>
</evidence>
<keyword evidence="6 8" id="KW-0648">Protein biosynthesis</keyword>
<protein>
    <recommendedName>
        <fullName evidence="8">Glycine--tRNA ligase</fullName>
        <ecNumber evidence="8">6.1.1.14</ecNumber>
    </recommendedName>
    <alternativeName>
        <fullName evidence="8">Glycyl-tRNA synthetase</fullName>
        <shortName evidence="8">GlyRS</shortName>
    </alternativeName>
</protein>
<dbReference type="EMBL" id="CP002077">
    <property type="protein sequence ID" value="ADK87020.1"/>
    <property type="molecule type" value="Genomic_DNA"/>
</dbReference>
<reference evidence="10 11" key="1">
    <citation type="journal article" date="2010" name="Appl. Environ. Microbiol.">
        <title>Targeted chromosomal knockouts in Mycoplasma pneumoniae.</title>
        <authorList>
            <person name="Krishnakumar R."/>
            <person name="Assad-Garcia N."/>
            <person name="Benders G.A."/>
            <person name="Phan Q."/>
            <person name="Montague M.G."/>
            <person name="Glass J.I."/>
        </authorList>
    </citation>
    <scope>NUCLEOTIDE SEQUENCE [LARGE SCALE GENOMIC DNA]</scope>
    <source>
        <strain evidence="11">ATCC 15531 / DSM 22911 / NBRC 14401 / NCTC 10119 / FH</strain>
    </source>
</reference>
<gene>
    <name evidence="10" type="primary">glyS</name>
    <name evidence="8" type="synonym">glyQS</name>
    <name evidence="10" type="ordered locus">MPNE_0410</name>
</gene>
<dbReference type="HOGENOM" id="CLU_015515_2_0_14"/>
<dbReference type="PRINTS" id="PR01043">
    <property type="entry name" value="TRNASYNTHGLY"/>
</dbReference>
<dbReference type="RefSeq" id="WP_010874710.1">
    <property type="nucleotide sequence ID" value="NZ_CP010546.1"/>
</dbReference>
<dbReference type="NCBIfam" id="TIGR00389">
    <property type="entry name" value="glyS_dimeric"/>
    <property type="match status" value="1"/>
</dbReference>
<name>A0A0H3DL97_MYCPB</name>
<dbReference type="GO" id="GO:0005524">
    <property type="term" value="F:ATP binding"/>
    <property type="evidence" value="ECO:0007669"/>
    <property type="project" value="UniProtKB-UniRule"/>
</dbReference>
<comment type="subunit">
    <text evidence="8">Homodimer.</text>
</comment>
<dbReference type="Pfam" id="PF00587">
    <property type="entry name" value="tRNA-synt_2b"/>
    <property type="match status" value="1"/>
</dbReference>